<dbReference type="GO" id="GO:0005886">
    <property type="term" value="C:plasma membrane"/>
    <property type="evidence" value="ECO:0007669"/>
    <property type="project" value="UniProtKB-ARBA"/>
</dbReference>
<reference evidence="6" key="2">
    <citation type="submission" date="2021-09" db="EMBL/GenBank/DDBJ databases">
        <authorList>
            <person name="Gilroy R."/>
        </authorList>
    </citation>
    <scope>NUCLEOTIDE SEQUENCE</scope>
    <source>
        <strain evidence="6">USAMLcec12-2067</strain>
    </source>
</reference>
<feature type="transmembrane region" description="Helical" evidence="5">
    <location>
        <begin position="90"/>
        <end position="121"/>
    </location>
</feature>
<evidence type="ECO:0000313" key="6">
    <source>
        <dbReference type="EMBL" id="HJH42895.1"/>
    </source>
</evidence>
<feature type="transmembrane region" description="Helical" evidence="5">
    <location>
        <begin position="165"/>
        <end position="184"/>
    </location>
</feature>
<accession>A0A9D2VJB9</accession>
<evidence type="ECO:0000256" key="5">
    <source>
        <dbReference type="SAM" id="Phobius"/>
    </source>
</evidence>
<keyword evidence="3 5" id="KW-1133">Transmembrane helix</keyword>
<comment type="caution">
    <text evidence="6">The sequence shown here is derived from an EMBL/GenBank/DDBJ whole genome shotgun (WGS) entry which is preliminary data.</text>
</comment>
<dbReference type="Proteomes" id="UP000789325">
    <property type="component" value="Unassembled WGS sequence"/>
</dbReference>
<name>A0A9D2VJB9_9ACTN</name>
<evidence type="ECO:0000256" key="4">
    <source>
        <dbReference type="ARBA" id="ARBA00023136"/>
    </source>
</evidence>
<sequence>MRSDAPSACAAAADGRGEAGAVRASGGGEAGIERAPGEAGRAFGKVGPGRATGTAKAAAAAAAAAVSDGAALGAVDVREGVLGLDPRTHVLAVAAFGVASVVLVGLLETALLQVAAALYLAGNGRARLALRSCASFAVVCGLSFLPLPGLYGVLFVSLMHMVPPFTAGCALFSLSPSAIMCALARWRVPRRALVGVCMLFRFASALPFEARSIVRGIRMRGIFPRALDAVLHPALVYECLYTPLVMRCLRLSAELAASAELRGIEADGRRTSVHHVGLGARDALVAAAVVAVCVGLCAGEGLA</sequence>
<proteinExistence type="predicted"/>
<protein>
    <submittedName>
        <fullName evidence="6">Energy-coupling factor transporter transmembrane protein EcfT</fullName>
    </submittedName>
</protein>
<keyword evidence="4 5" id="KW-0472">Membrane</keyword>
<dbReference type="CDD" id="cd16914">
    <property type="entry name" value="EcfT"/>
    <property type="match status" value="1"/>
</dbReference>
<dbReference type="EMBL" id="DYZL01000070">
    <property type="protein sequence ID" value="HJH42895.1"/>
    <property type="molecule type" value="Genomic_DNA"/>
</dbReference>
<dbReference type="InterPro" id="IPR003339">
    <property type="entry name" value="ABC/ECF_trnsptr_transmembrane"/>
</dbReference>
<reference evidence="6" key="1">
    <citation type="journal article" date="2021" name="PeerJ">
        <title>Extensive microbial diversity within the chicken gut microbiome revealed by metagenomics and culture.</title>
        <authorList>
            <person name="Gilroy R."/>
            <person name="Ravi A."/>
            <person name="Getino M."/>
            <person name="Pursley I."/>
            <person name="Horton D.L."/>
            <person name="Alikhan N.F."/>
            <person name="Baker D."/>
            <person name="Gharbi K."/>
            <person name="Hall N."/>
            <person name="Watson M."/>
            <person name="Adriaenssens E.M."/>
            <person name="Foster-Nyarko E."/>
            <person name="Jarju S."/>
            <person name="Secka A."/>
            <person name="Antonio M."/>
            <person name="Oren A."/>
            <person name="Chaudhuri R.R."/>
            <person name="La Ragione R."/>
            <person name="Hildebrand F."/>
            <person name="Pallen M.J."/>
        </authorList>
    </citation>
    <scope>NUCLEOTIDE SEQUENCE</scope>
    <source>
        <strain evidence="6">USAMLcec12-2067</strain>
    </source>
</reference>
<organism evidence="6 7">
    <name type="scientific">Rubneribacter badeniensis</name>
    <dbReference type="NCBI Taxonomy" id="2070688"/>
    <lineage>
        <taxon>Bacteria</taxon>
        <taxon>Bacillati</taxon>
        <taxon>Actinomycetota</taxon>
        <taxon>Coriobacteriia</taxon>
        <taxon>Eggerthellales</taxon>
        <taxon>Eggerthellaceae</taxon>
        <taxon>Rubneribacter</taxon>
    </lineage>
</organism>
<evidence type="ECO:0000256" key="3">
    <source>
        <dbReference type="ARBA" id="ARBA00022989"/>
    </source>
</evidence>
<dbReference type="AlphaFoldDB" id="A0A9D2VJB9"/>
<evidence type="ECO:0000256" key="2">
    <source>
        <dbReference type="ARBA" id="ARBA00022692"/>
    </source>
</evidence>
<feature type="transmembrane region" description="Helical" evidence="5">
    <location>
        <begin position="133"/>
        <end position="159"/>
    </location>
</feature>
<evidence type="ECO:0000313" key="7">
    <source>
        <dbReference type="Proteomes" id="UP000789325"/>
    </source>
</evidence>
<gene>
    <name evidence="6" type="ORF">K8V16_03780</name>
</gene>
<evidence type="ECO:0000256" key="1">
    <source>
        <dbReference type="ARBA" id="ARBA00004141"/>
    </source>
</evidence>
<keyword evidence="2 5" id="KW-0812">Transmembrane</keyword>
<comment type="subcellular location">
    <subcellularLocation>
        <location evidence="1">Membrane</location>
        <topology evidence="1">Multi-pass membrane protein</topology>
    </subcellularLocation>
</comment>